<name>A0A5E4N1H0_9HEMI</name>
<protein>
    <submittedName>
        <fullName evidence="1">Uncharacterized protein</fullName>
    </submittedName>
</protein>
<evidence type="ECO:0000313" key="2">
    <source>
        <dbReference type="Proteomes" id="UP000325440"/>
    </source>
</evidence>
<dbReference type="Proteomes" id="UP000325440">
    <property type="component" value="Unassembled WGS sequence"/>
</dbReference>
<reference evidence="1 2" key="1">
    <citation type="submission" date="2019-08" db="EMBL/GenBank/DDBJ databases">
        <authorList>
            <person name="Alioto T."/>
            <person name="Alioto T."/>
            <person name="Gomez Garrido J."/>
        </authorList>
    </citation>
    <scope>NUCLEOTIDE SEQUENCE [LARGE SCALE GENOMIC DNA]</scope>
</reference>
<dbReference type="EMBL" id="CABPRJ010001478">
    <property type="protein sequence ID" value="VVC38532.1"/>
    <property type="molecule type" value="Genomic_DNA"/>
</dbReference>
<sequence>MVEDLIVKDSADNAIGPDLLMVAGTLKFFEEALFSLVAGHQPFADEVPVLTESPSSTPIEVDLPKNLAVNRKTKGKTTKPTGKDTLFITLQPDVLPPTPQRGVVAWKTVMGRKNRVPKHSAEKVNSTLVGKTRERVRLPRPSSATAVLIKVAEGSSYADTVSAVLRGS</sequence>
<accession>A0A5E4N1H0</accession>
<gene>
    <name evidence="1" type="ORF">CINCED_3A007628</name>
</gene>
<organism evidence="1 2">
    <name type="scientific">Cinara cedri</name>
    <dbReference type="NCBI Taxonomy" id="506608"/>
    <lineage>
        <taxon>Eukaryota</taxon>
        <taxon>Metazoa</taxon>
        <taxon>Ecdysozoa</taxon>
        <taxon>Arthropoda</taxon>
        <taxon>Hexapoda</taxon>
        <taxon>Insecta</taxon>
        <taxon>Pterygota</taxon>
        <taxon>Neoptera</taxon>
        <taxon>Paraneoptera</taxon>
        <taxon>Hemiptera</taxon>
        <taxon>Sternorrhyncha</taxon>
        <taxon>Aphidomorpha</taxon>
        <taxon>Aphidoidea</taxon>
        <taxon>Aphididae</taxon>
        <taxon>Lachninae</taxon>
        <taxon>Cinara</taxon>
    </lineage>
</organism>
<evidence type="ECO:0000313" key="1">
    <source>
        <dbReference type="EMBL" id="VVC38532.1"/>
    </source>
</evidence>
<proteinExistence type="predicted"/>
<keyword evidence="2" id="KW-1185">Reference proteome</keyword>
<dbReference type="AlphaFoldDB" id="A0A5E4N1H0"/>